<evidence type="ECO:0000256" key="14">
    <source>
        <dbReference type="ARBA" id="ARBA00047667"/>
    </source>
</evidence>
<dbReference type="InterPro" id="IPR002659">
    <property type="entry name" value="Glyco_trans_31"/>
</dbReference>
<evidence type="ECO:0000256" key="10">
    <source>
        <dbReference type="ARBA" id="ARBA00022989"/>
    </source>
</evidence>
<reference evidence="17" key="2">
    <citation type="submission" date="2025-09" db="UniProtKB">
        <authorList>
            <consortium name="Ensembl"/>
        </authorList>
    </citation>
    <scope>IDENTIFICATION</scope>
</reference>
<evidence type="ECO:0000256" key="13">
    <source>
        <dbReference type="ARBA" id="ARBA00023180"/>
    </source>
</evidence>
<proteinExistence type="inferred from homology"/>
<dbReference type="Pfam" id="PF01762">
    <property type="entry name" value="Galactosyl_T"/>
    <property type="match status" value="1"/>
</dbReference>
<keyword evidence="12" id="KW-0472">Membrane</keyword>
<evidence type="ECO:0000256" key="11">
    <source>
        <dbReference type="ARBA" id="ARBA00023034"/>
    </source>
</evidence>
<dbReference type="GO" id="GO:0005783">
    <property type="term" value="C:endoplasmic reticulum"/>
    <property type="evidence" value="ECO:0007669"/>
    <property type="project" value="UniProtKB-SubCell"/>
</dbReference>
<name>A0A3Q3AD91_KRYMA</name>
<keyword evidence="11 15" id="KW-0333">Golgi apparatus</keyword>
<feature type="signal peptide" evidence="16">
    <location>
        <begin position="1"/>
        <end position="22"/>
    </location>
</feature>
<evidence type="ECO:0000256" key="5">
    <source>
        <dbReference type="ARBA" id="ARBA00022676"/>
    </source>
</evidence>
<dbReference type="PANTHER" id="PTHR11214:SF219">
    <property type="entry name" value="UDP-GALNAC:BETA-1,3-N-ACETYLGALACTOSAMINYLTRANSFERASE 2"/>
    <property type="match status" value="1"/>
</dbReference>
<dbReference type="GO" id="GO:0016758">
    <property type="term" value="F:hexosyltransferase activity"/>
    <property type="evidence" value="ECO:0007669"/>
    <property type="project" value="InterPro"/>
</dbReference>
<keyword evidence="18" id="KW-1185">Reference proteome</keyword>
<evidence type="ECO:0000256" key="12">
    <source>
        <dbReference type="ARBA" id="ARBA00023136"/>
    </source>
</evidence>
<dbReference type="OMA" id="GKWAEHD"/>
<evidence type="ECO:0000256" key="4">
    <source>
        <dbReference type="ARBA" id="ARBA00008661"/>
    </source>
</evidence>
<dbReference type="Ensembl" id="ENSKMAT00000014761.1">
    <property type="protein sequence ID" value="ENSKMAP00000014548.1"/>
    <property type="gene ID" value="ENSKMAG00000010885.1"/>
</dbReference>
<dbReference type="GO" id="GO:0006493">
    <property type="term" value="P:protein O-linked glycosylation"/>
    <property type="evidence" value="ECO:0007669"/>
    <property type="project" value="TreeGrafter"/>
</dbReference>
<comment type="pathway">
    <text evidence="3">Protein modification; protein glycosylation.</text>
</comment>
<keyword evidence="16" id="KW-0732">Signal</keyword>
<dbReference type="OrthoDB" id="2139606at2759"/>
<dbReference type="EC" id="2.4.1.-" evidence="15"/>
<evidence type="ECO:0000313" key="17">
    <source>
        <dbReference type="Ensembl" id="ENSKMAP00000014548.1"/>
    </source>
</evidence>
<accession>A0A3Q3AD91</accession>
<evidence type="ECO:0000256" key="6">
    <source>
        <dbReference type="ARBA" id="ARBA00022679"/>
    </source>
</evidence>
<dbReference type="GeneID" id="108240630"/>
<dbReference type="GeneTree" id="ENSGT00940000156562"/>
<evidence type="ECO:0000256" key="9">
    <source>
        <dbReference type="ARBA" id="ARBA00022968"/>
    </source>
</evidence>
<dbReference type="PANTHER" id="PTHR11214">
    <property type="entry name" value="BETA-1,3-N-ACETYLGLUCOSAMINYLTRANSFERASE"/>
    <property type="match status" value="1"/>
</dbReference>
<evidence type="ECO:0000256" key="3">
    <source>
        <dbReference type="ARBA" id="ARBA00004922"/>
    </source>
</evidence>
<comment type="similarity">
    <text evidence="4 15">Belongs to the glycosyltransferase 31 family.</text>
</comment>
<evidence type="ECO:0000256" key="8">
    <source>
        <dbReference type="ARBA" id="ARBA00022824"/>
    </source>
</evidence>
<dbReference type="FunFam" id="3.90.550.50:FF:000013">
    <property type="entry name" value="Hexosyltransferase"/>
    <property type="match status" value="1"/>
</dbReference>
<keyword evidence="13" id="KW-0325">Glycoprotein</keyword>
<evidence type="ECO:0000313" key="18">
    <source>
        <dbReference type="Proteomes" id="UP000264800"/>
    </source>
</evidence>
<comment type="subcellular location">
    <subcellularLocation>
        <location evidence="1">Endoplasmic reticulum</location>
    </subcellularLocation>
    <subcellularLocation>
        <location evidence="2 15">Golgi apparatus membrane</location>
        <topology evidence="2 15">Single-pass type II membrane protein</topology>
    </subcellularLocation>
</comment>
<keyword evidence="6" id="KW-0808">Transferase</keyword>
<dbReference type="Gene3D" id="3.90.550.50">
    <property type="match status" value="1"/>
</dbReference>
<evidence type="ECO:0000256" key="15">
    <source>
        <dbReference type="RuleBase" id="RU363063"/>
    </source>
</evidence>
<protein>
    <recommendedName>
        <fullName evidence="15">Hexosyltransferase</fullName>
        <ecNumber evidence="15">2.4.1.-</ecNumber>
    </recommendedName>
</protein>
<keyword evidence="8" id="KW-0256">Endoplasmic reticulum</keyword>
<dbReference type="GO" id="GO:0008194">
    <property type="term" value="F:UDP-glycosyltransferase activity"/>
    <property type="evidence" value="ECO:0007669"/>
    <property type="project" value="TreeGrafter"/>
</dbReference>
<dbReference type="AlphaFoldDB" id="A0A3Q3AD91"/>
<dbReference type="KEGG" id="kmr:108240630"/>
<dbReference type="RefSeq" id="XP_017279722.1">
    <property type="nucleotide sequence ID" value="XM_017424233.3"/>
</dbReference>
<dbReference type="CTD" id="148789"/>
<keyword evidence="7" id="KW-0812">Transmembrane</keyword>
<dbReference type="GO" id="GO:0000139">
    <property type="term" value="C:Golgi membrane"/>
    <property type="evidence" value="ECO:0007669"/>
    <property type="project" value="UniProtKB-SubCell"/>
</dbReference>
<evidence type="ECO:0000256" key="7">
    <source>
        <dbReference type="ARBA" id="ARBA00022692"/>
    </source>
</evidence>
<evidence type="ECO:0000256" key="16">
    <source>
        <dbReference type="SAM" id="SignalP"/>
    </source>
</evidence>
<keyword evidence="9" id="KW-0735">Signal-anchor</keyword>
<dbReference type="STRING" id="37003.ENSKMAP00000014548"/>
<comment type="catalytic activity">
    <reaction evidence="14">
        <text>3-O-(N-acetyl-beta-D-glucosaminyl-(1-&gt;4)-alpha-D-mannosyl)-L-threonyl-[protein] + UDP-N-acetyl-alpha-D-galactosamine = 3-O-[beta-D-GalNAc-(1-&gt;3)-beta-D-GlcNAc-(1-&gt;4)-alpha-D-Man]-L-Thr-[protein] + UDP + H(+)</text>
        <dbReference type="Rhea" id="RHEA:37667"/>
        <dbReference type="Rhea" id="RHEA-COMP:13308"/>
        <dbReference type="Rhea" id="RHEA-COMP:13618"/>
        <dbReference type="ChEBI" id="CHEBI:15378"/>
        <dbReference type="ChEBI" id="CHEBI:58223"/>
        <dbReference type="ChEBI" id="CHEBI:67138"/>
        <dbReference type="ChEBI" id="CHEBI:136709"/>
        <dbReference type="ChEBI" id="CHEBI:137540"/>
        <dbReference type="EC" id="2.4.1.313"/>
    </reaction>
</comment>
<evidence type="ECO:0000256" key="2">
    <source>
        <dbReference type="ARBA" id="ARBA00004323"/>
    </source>
</evidence>
<keyword evidence="10" id="KW-1133">Transmembrane helix</keyword>
<evidence type="ECO:0000256" key="1">
    <source>
        <dbReference type="ARBA" id="ARBA00004240"/>
    </source>
</evidence>
<reference evidence="17" key="1">
    <citation type="submission" date="2025-08" db="UniProtKB">
        <authorList>
            <consortium name="Ensembl"/>
        </authorList>
    </citation>
    <scope>IDENTIFICATION</scope>
</reference>
<feature type="chain" id="PRO_5018655239" description="Hexosyltransferase" evidence="16">
    <location>
        <begin position="23"/>
        <end position="490"/>
    </location>
</feature>
<organism evidence="17 18">
    <name type="scientific">Kryptolebias marmoratus</name>
    <name type="common">Mangrove killifish</name>
    <name type="synonym">Rivulus marmoratus</name>
    <dbReference type="NCBI Taxonomy" id="37003"/>
    <lineage>
        <taxon>Eukaryota</taxon>
        <taxon>Metazoa</taxon>
        <taxon>Chordata</taxon>
        <taxon>Craniata</taxon>
        <taxon>Vertebrata</taxon>
        <taxon>Euteleostomi</taxon>
        <taxon>Actinopterygii</taxon>
        <taxon>Neopterygii</taxon>
        <taxon>Teleostei</taxon>
        <taxon>Neoteleostei</taxon>
        <taxon>Acanthomorphata</taxon>
        <taxon>Ovalentaria</taxon>
        <taxon>Atherinomorphae</taxon>
        <taxon>Cyprinodontiformes</taxon>
        <taxon>Rivulidae</taxon>
        <taxon>Kryptolebias</taxon>
    </lineage>
</organism>
<dbReference type="Proteomes" id="UP000264800">
    <property type="component" value="Unplaced"/>
</dbReference>
<sequence length="490" mass="54958">MRRLALILLPCAVAVLVRWWLARPSSFFVLAPPDNSTHSVLVGVLSARHHRALRQAIRDTWLGYIRDHPRLRRRVTVKFIVGRHGCPVPEEDREDPYSCSLLNFSQPATGQDAEIEIVKVADPAVLVPSDVSAIALDFKVLHPVVITRLGVFPSGSRPELHSNVTVKLLQLDQEEAVVTARFSSLSAGTMVNWVWYKPVEQFILPKGFEGTLVWESLDSAPLTTVNSSSVELNDGGGVLRFSPISEGTLPHRSALGFPGLAGGFTFTIYDEDGLSGLLRGRPARMETHASVLREEDAALREESLRHGDMVFVDVVDTYRNVPSKLLRFYKWSVENAAFDLLLKTDDDCYIDVDSVLLKIDRRGLKRGNFWWGNFRQSWAVDRIGKWQELEYASPAYPAFACGSGYMVSRDLVRWLASNAGKLKAYQGEDVSMGIWMAAVGPQKYQDPGWLCEKECYLDMLSSPQHTAQELRLLWDRRRACGDPCGCPWDP</sequence>
<keyword evidence="5 15" id="KW-0328">Glycosyltransferase</keyword>